<protein>
    <recommendedName>
        <fullName evidence="2">Anti-sigma factor antagonist</fullName>
    </recommendedName>
</protein>
<dbReference type="EMBL" id="JAHJDP010000048">
    <property type="protein sequence ID" value="MBU2691200.1"/>
    <property type="molecule type" value="Genomic_DNA"/>
</dbReference>
<evidence type="ECO:0000313" key="4">
    <source>
        <dbReference type="EMBL" id="MBU2691200.1"/>
    </source>
</evidence>
<evidence type="ECO:0000256" key="1">
    <source>
        <dbReference type="ARBA" id="ARBA00009013"/>
    </source>
</evidence>
<comment type="similarity">
    <text evidence="1 2">Belongs to the anti-sigma-factor antagonist family.</text>
</comment>
<dbReference type="Gene3D" id="3.30.750.24">
    <property type="entry name" value="STAS domain"/>
    <property type="match status" value="1"/>
</dbReference>
<dbReference type="PROSITE" id="PS50801">
    <property type="entry name" value="STAS"/>
    <property type="match status" value="1"/>
</dbReference>
<dbReference type="PANTHER" id="PTHR33495">
    <property type="entry name" value="ANTI-SIGMA FACTOR ANTAGONIST TM_1081-RELATED-RELATED"/>
    <property type="match status" value="1"/>
</dbReference>
<dbReference type="AlphaFoldDB" id="A0A948RUN4"/>
<accession>A0A948RUN4</accession>
<feature type="domain" description="STAS" evidence="3">
    <location>
        <begin position="1"/>
        <end position="111"/>
    </location>
</feature>
<comment type="caution">
    <text evidence="4">The sequence shown here is derived from an EMBL/GenBank/DDBJ whole genome shotgun (WGS) entry which is preliminary data.</text>
</comment>
<proteinExistence type="inferred from homology"/>
<dbReference type="NCBIfam" id="TIGR00377">
    <property type="entry name" value="ant_ant_sig"/>
    <property type="match status" value="1"/>
</dbReference>
<evidence type="ECO:0000313" key="5">
    <source>
        <dbReference type="Proteomes" id="UP000777784"/>
    </source>
</evidence>
<dbReference type="GO" id="GO:0043856">
    <property type="term" value="F:anti-sigma factor antagonist activity"/>
    <property type="evidence" value="ECO:0007669"/>
    <property type="project" value="InterPro"/>
</dbReference>
<gene>
    <name evidence="4" type="ORF">KJ970_09745</name>
</gene>
<reference evidence="4" key="1">
    <citation type="submission" date="2021-05" db="EMBL/GenBank/DDBJ databases">
        <title>Energy efficiency and biological interactions define the core microbiome of deep oligotrophic groundwater.</title>
        <authorList>
            <person name="Mehrshad M."/>
            <person name="Lopez-Fernandez M."/>
            <person name="Bell E."/>
            <person name="Bernier-Latmani R."/>
            <person name="Bertilsson S."/>
            <person name="Dopson M."/>
        </authorList>
    </citation>
    <scope>NUCLEOTIDE SEQUENCE</scope>
    <source>
        <strain evidence="4">Modern_marine.mb.64</strain>
    </source>
</reference>
<name>A0A948RUN4_UNCEI</name>
<dbReference type="InterPro" id="IPR036513">
    <property type="entry name" value="STAS_dom_sf"/>
</dbReference>
<sequence length="116" mass="12668">MKFSSRKVDDVLVFDLKGPLEGGEESYKIKDVIKGELDGGAKKILLNMDKVSFVNSTGIGIITAAFVSIQNAGAQMKIANANEKISRVMMVTKLLEVFDSYYEEDEALKAFRGGPS</sequence>
<dbReference type="CDD" id="cd07043">
    <property type="entry name" value="STAS_anti-anti-sigma_factors"/>
    <property type="match status" value="1"/>
</dbReference>
<dbReference type="Pfam" id="PF01740">
    <property type="entry name" value="STAS"/>
    <property type="match status" value="1"/>
</dbReference>
<evidence type="ECO:0000256" key="2">
    <source>
        <dbReference type="RuleBase" id="RU003749"/>
    </source>
</evidence>
<dbReference type="InterPro" id="IPR003658">
    <property type="entry name" value="Anti-sigma_ant"/>
</dbReference>
<dbReference type="InterPro" id="IPR002645">
    <property type="entry name" value="STAS_dom"/>
</dbReference>
<dbReference type="SUPFAM" id="SSF52091">
    <property type="entry name" value="SpoIIaa-like"/>
    <property type="match status" value="1"/>
</dbReference>
<evidence type="ECO:0000259" key="3">
    <source>
        <dbReference type="PROSITE" id="PS50801"/>
    </source>
</evidence>
<dbReference type="Proteomes" id="UP000777784">
    <property type="component" value="Unassembled WGS sequence"/>
</dbReference>
<organism evidence="4 5">
    <name type="scientific">Eiseniibacteriota bacterium</name>
    <dbReference type="NCBI Taxonomy" id="2212470"/>
    <lineage>
        <taxon>Bacteria</taxon>
        <taxon>Candidatus Eiseniibacteriota</taxon>
    </lineage>
</organism>